<name>A0ABN3EZ99_9ACTN</name>
<dbReference type="InterPro" id="IPR036565">
    <property type="entry name" value="Mur-like_cat_sf"/>
</dbReference>
<comment type="caution">
    <text evidence="14">Lacks conserved residue(s) required for the propagation of feature annotation.</text>
</comment>
<evidence type="ECO:0000256" key="12">
    <source>
        <dbReference type="ARBA" id="ARBA00023316"/>
    </source>
</evidence>
<dbReference type="Gene3D" id="3.40.50.720">
    <property type="entry name" value="NAD(P)-binding Rossmann-like Domain"/>
    <property type="match status" value="1"/>
</dbReference>
<comment type="catalytic activity">
    <reaction evidence="13 14">
        <text>UDP-N-acetyl-alpha-D-muramate + L-alanine + ATP = UDP-N-acetyl-alpha-D-muramoyl-L-alanine + ADP + phosphate + H(+)</text>
        <dbReference type="Rhea" id="RHEA:23372"/>
        <dbReference type="ChEBI" id="CHEBI:15378"/>
        <dbReference type="ChEBI" id="CHEBI:30616"/>
        <dbReference type="ChEBI" id="CHEBI:43474"/>
        <dbReference type="ChEBI" id="CHEBI:57972"/>
        <dbReference type="ChEBI" id="CHEBI:70757"/>
        <dbReference type="ChEBI" id="CHEBI:83898"/>
        <dbReference type="ChEBI" id="CHEBI:456216"/>
        <dbReference type="EC" id="6.3.2.8"/>
    </reaction>
</comment>
<keyword evidence="6 14" id="KW-0132">Cell division</keyword>
<comment type="similarity">
    <text evidence="14">Belongs to the MurCDEF family.</text>
</comment>
<dbReference type="Pfam" id="PF01225">
    <property type="entry name" value="Mur_ligase"/>
    <property type="match status" value="1"/>
</dbReference>
<dbReference type="Proteomes" id="UP001500305">
    <property type="component" value="Unassembled WGS sequence"/>
</dbReference>
<dbReference type="Gene3D" id="3.90.190.20">
    <property type="entry name" value="Mur ligase, C-terminal domain"/>
    <property type="match status" value="1"/>
</dbReference>
<accession>A0ABN3EZ99</accession>
<comment type="function">
    <text evidence="14">Cell wall formation.</text>
</comment>
<evidence type="ECO:0000256" key="3">
    <source>
        <dbReference type="ARBA" id="ARBA00012211"/>
    </source>
</evidence>
<dbReference type="InterPro" id="IPR005758">
    <property type="entry name" value="UDP-N-AcMur_Ala_ligase_MurC"/>
</dbReference>
<evidence type="ECO:0000256" key="1">
    <source>
        <dbReference type="ARBA" id="ARBA00004496"/>
    </source>
</evidence>
<keyword evidence="9 14" id="KW-0133">Cell shape</keyword>
<evidence type="ECO:0000256" key="7">
    <source>
        <dbReference type="ARBA" id="ARBA00022741"/>
    </source>
</evidence>
<keyword evidence="11 14" id="KW-0131">Cell cycle</keyword>
<dbReference type="PANTHER" id="PTHR43445">
    <property type="entry name" value="UDP-N-ACETYLMURAMATE--L-ALANINE LIGASE-RELATED"/>
    <property type="match status" value="1"/>
</dbReference>
<evidence type="ECO:0000256" key="9">
    <source>
        <dbReference type="ARBA" id="ARBA00022960"/>
    </source>
</evidence>
<keyword evidence="10 14" id="KW-0573">Peptidoglycan synthesis</keyword>
<proteinExistence type="inferred from homology"/>
<dbReference type="Pfam" id="PF02875">
    <property type="entry name" value="Mur_ligase_C"/>
    <property type="match status" value="1"/>
</dbReference>
<dbReference type="EC" id="6.3.2.8" evidence="3 14"/>
<dbReference type="SUPFAM" id="SSF51984">
    <property type="entry name" value="MurCD N-terminal domain"/>
    <property type="match status" value="1"/>
</dbReference>
<feature type="domain" description="Mur ligase central" evidence="17">
    <location>
        <begin position="125"/>
        <end position="301"/>
    </location>
</feature>
<dbReference type="GO" id="GO:0016874">
    <property type="term" value="F:ligase activity"/>
    <property type="evidence" value="ECO:0007669"/>
    <property type="project" value="UniProtKB-KW"/>
</dbReference>
<feature type="domain" description="Mur ligase N-terminal catalytic" evidence="15">
    <location>
        <begin position="22"/>
        <end position="117"/>
    </location>
</feature>
<keyword evidence="19" id="KW-1185">Reference proteome</keyword>
<dbReference type="InterPro" id="IPR000713">
    <property type="entry name" value="Mur_ligase_N"/>
</dbReference>
<evidence type="ECO:0000259" key="17">
    <source>
        <dbReference type="Pfam" id="PF08245"/>
    </source>
</evidence>
<dbReference type="InterPro" id="IPR036615">
    <property type="entry name" value="Mur_ligase_C_dom_sf"/>
</dbReference>
<comment type="subcellular location">
    <subcellularLocation>
        <location evidence="1 14">Cytoplasm</location>
    </subcellularLocation>
</comment>
<evidence type="ECO:0000313" key="18">
    <source>
        <dbReference type="EMBL" id="GAA2277658.1"/>
    </source>
</evidence>
<keyword evidence="7 14" id="KW-0547">Nucleotide-binding</keyword>
<evidence type="ECO:0000256" key="14">
    <source>
        <dbReference type="HAMAP-Rule" id="MF_00046"/>
    </source>
</evidence>
<protein>
    <recommendedName>
        <fullName evidence="3 14">UDP-N-acetylmuramate--L-alanine ligase</fullName>
        <ecNumber evidence="3 14">6.3.2.8</ecNumber>
    </recommendedName>
    <alternativeName>
        <fullName evidence="14">UDP-N-acetylmuramoyl-L-alanine synthetase</fullName>
    </alternativeName>
</protein>
<organism evidence="18 19">
    <name type="scientific">Kitasatospora cystarginea</name>
    <dbReference type="NCBI Taxonomy" id="58350"/>
    <lineage>
        <taxon>Bacteria</taxon>
        <taxon>Bacillati</taxon>
        <taxon>Actinomycetota</taxon>
        <taxon>Actinomycetes</taxon>
        <taxon>Kitasatosporales</taxon>
        <taxon>Streptomycetaceae</taxon>
        <taxon>Kitasatospora</taxon>
    </lineage>
</organism>
<comment type="pathway">
    <text evidence="2 14">Cell wall biogenesis; peptidoglycan biosynthesis.</text>
</comment>
<dbReference type="Gene3D" id="3.40.1190.10">
    <property type="entry name" value="Mur-like, catalytic domain"/>
    <property type="match status" value="1"/>
</dbReference>
<evidence type="ECO:0000259" key="15">
    <source>
        <dbReference type="Pfam" id="PF01225"/>
    </source>
</evidence>
<reference evidence="18 19" key="1">
    <citation type="journal article" date="2019" name="Int. J. Syst. Evol. Microbiol.">
        <title>The Global Catalogue of Microorganisms (GCM) 10K type strain sequencing project: providing services to taxonomists for standard genome sequencing and annotation.</title>
        <authorList>
            <consortium name="The Broad Institute Genomics Platform"/>
            <consortium name="The Broad Institute Genome Sequencing Center for Infectious Disease"/>
            <person name="Wu L."/>
            <person name="Ma J."/>
        </authorList>
    </citation>
    <scope>NUCLEOTIDE SEQUENCE [LARGE SCALE GENOMIC DNA]</scope>
    <source>
        <strain evidence="18 19">JCM 7356</strain>
    </source>
</reference>
<dbReference type="Pfam" id="PF08245">
    <property type="entry name" value="Mur_ligase_M"/>
    <property type="match status" value="1"/>
</dbReference>
<keyword evidence="4 14" id="KW-0963">Cytoplasm</keyword>
<evidence type="ECO:0000259" key="16">
    <source>
        <dbReference type="Pfam" id="PF02875"/>
    </source>
</evidence>
<sequence>MCETRNVTIPAHDGPIDLSRPHFVGIGGSGMSAVAQLLLASGSRVSGSDTSDTAALRALEDAGARVAVGHTASNLPADTTVLVWSSAVTVSNPELTAARRTGIPIVHRADVLAHLIATAEQSVAVAGTHGKTMTTGILSAALAHMDPSHVIGGTPVGRPNAHHGRGGLLVAEADESDRTVGRYHPQVAVVLNVDDDHPEQYVDLDDALDTFERLARNSGVLVVSADDHGARLLTERLQLAPGPRVVTVGESRNADVRVMRVLWDGAASHVTVQDTDGSWHHFTLAVPGRHNAMNAAAAFAAGRALGAEPADLVEGINAFQGIQRRLTTTGSHAGVTVLDSYAHHPSEITADLATARMLTEGRVIAVFEPTGWTRTAALGEEMGRRLAAADEVVILNVHSTVESPLTGVGTEPIAATVAEMGGRAHATTGGQEVEDLVAEPAGPGDLVVTMGAGTADRVGRAVLLRLAEAPAPAPAP</sequence>
<dbReference type="NCBIfam" id="TIGR01082">
    <property type="entry name" value="murC"/>
    <property type="match status" value="1"/>
</dbReference>
<dbReference type="HAMAP" id="MF_00046">
    <property type="entry name" value="MurC"/>
    <property type="match status" value="1"/>
</dbReference>
<dbReference type="SUPFAM" id="SSF53244">
    <property type="entry name" value="MurD-like peptide ligases, peptide-binding domain"/>
    <property type="match status" value="1"/>
</dbReference>
<evidence type="ECO:0000256" key="13">
    <source>
        <dbReference type="ARBA" id="ARBA00047833"/>
    </source>
</evidence>
<dbReference type="RefSeq" id="WP_344640998.1">
    <property type="nucleotide sequence ID" value="NZ_BAAATR010000059.1"/>
</dbReference>
<dbReference type="InterPro" id="IPR050061">
    <property type="entry name" value="MurCDEF_pg_biosynth"/>
</dbReference>
<dbReference type="PANTHER" id="PTHR43445:SF3">
    <property type="entry name" value="UDP-N-ACETYLMURAMATE--L-ALANINE LIGASE"/>
    <property type="match status" value="1"/>
</dbReference>
<keyword evidence="5 14" id="KW-0436">Ligase</keyword>
<gene>
    <name evidence="18" type="primary">murC_2</name>
    <name evidence="14" type="synonym">murC</name>
    <name evidence="18" type="ORF">GCM10010430_74400</name>
</gene>
<dbReference type="EMBL" id="BAAATR010000059">
    <property type="protein sequence ID" value="GAA2277658.1"/>
    <property type="molecule type" value="Genomic_DNA"/>
</dbReference>
<evidence type="ECO:0000256" key="6">
    <source>
        <dbReference type="ARBA" id="ARBA00022618"/>
    </source>
</evidence>
<keyword evidence="8 14" id="KW-0067">ATP-binding</keyword>
<feature type="domain" description="Mur ligase C-terminal" evidence="16">
    <location>
        <begin position="324"/>
        <end position="453"/>
    </location>
</feature>
<evidence type="ECO:0000256" key="8">
    <source>
        <dbReference type="ARBA" id="ARBA00022840"/>
    </source>
</evidence>
<evidence type="ECO:0000256" key="11">
    <source>
        <dbReference type="ARBA" id="ARBA00023306"/>
    </source>
</evidence>
<evidence type="ECO:0000256" key="10">
    <source>
        <dbReference type="ARBA" id="ARBA00022984"/>
    </source>
</evidence>
<evidence type="ECO:0000256" key="2">
    <source>
        <dbReference type="ARBA" id="ARBA00004752"/>
    </source>
</evidence>
<dbReference type="InterPro" id="IPR004101">
    <property type="entry name" value="Mur_ligase_C"/>
</dbReference>
<dbReference type="SUPFAM" id="SSF53623">
    <property type="entry name" value="MurD-like peptide ligases, catalytic domain"/>
    <property type="match status" value="1"/>
</dbReference>
<evidence type="ECO:0000256" key="4">
    <source>
        <dbReference type="ARBA" id="ARBA00022490"/>
    </source>
</evidence>
<evidence type="ECO:0000313" key="19">
    <source>
        <dbReference type="Proteomes" id="UP001500305"/>
    </source>
</evidence>
<evidence type="ECO:0000256" key="5">
    <source>
        <dbReference type="ARBA" id="ARBA00022598"/>
    </source>
</evidence>
<dbReference type="InterPro" id="IPR013221">
    <property type="entry name" value="Mur_ligase_cen"/>
</dbReference>
<keyword evidence="12 14" id="KW-0961">Cell wall biogenesis/degradation</keyword>
<comment type="caution">
    <text evidence="18">The sequence shown here is derived from an EMBL/GenBank/DDBJ whole genome shotgun (WGS) entry which is preliminary data.</text>
</comment>